<name>A0A1F6DXZ8_9BACT</name>
<evidence type="ECO:0000256" key="2">
    <source>
        <dbReference type="SAM" id="Phobius"/>
    </source>
</evidence>
<feature type="compositionally biased region" description="Low complexity" evidence="1">
    <location>
        <begin position="105"/>
        <end position="117"/>
    </location>
</feature>
<gene>
    <name evidence="3" type="ORF">A3D71_03920</name>
</gene>
<accession>A0A1F6DXZ8</accession>
<feature type="compositionally biased region" description="Basic and acidic residues" evidence="1">
    <location>
        <begin position="13"/>
        <end position="26"/>
    </location>
</feature>
<proteinExistence type="predicted"/>
<feature type="region of interest" description="Disordered" evidence="1">
    <location>
        <begin position="105"/>
        <end position="127"/>
    </location>
</feature>
<feature type="region of interest" description="Disordered" evidence="1">
    <location>
        <begin position="1"/>
        <end position="56"/>
    </location>
</feature>
<keyword evidence="2" id="KW-0812">Transmembrane</keyword>
<organism evidence="3 4">
    <name type="scientific">Candidatus Kaiserbacteria bacterium RIFCSPHIGHO2_02_FULL_55_20</name>
    <dbReference type="NCBI Taxonomy" id="1798497"/>
    <lineage>
        <taxon>Bacteria</taxon>
        <taxon>Candidatus Kaiseribacteriota</taxon>
    </lineage>
</organism>
<evidence type="ECO:0000313" key="3">
    <source>
        <dbReference type="EMBL" id="OGG66299.1"/>
    </source>
</evidence>
<protein>
    <submittedName>
        <fullName evidence="3">Uncharacterized protein</fullName>
    </submittedName>
</protein>
<reference evidence="3 4" key="1">
    <citation type="journal article" date="2016" name="Nat. Commun.">
        <title>Thousands of microbial genomes shed light on interconnected biogeochemical processes in an aquifer system.</title>
        <authorList>
            <person name="Anantharaman K."/>
            <person name="Brown C.T."/>
            <person name="Hug L.A."/>
            <person name="Sharon I."/>
            <person name="Castelle C.J."/>
            <person name="Probst A.J."/>
            <person name="Thomas B.C."/>
            <person name="Singh A."/>
            <person name="Wilkins M.J."/>
            <person name="Karaoz U."/>
            <person name="Brodie E.L."/>
            <person name="Williams K.H."/>
            <person name="Hubbard S.S."/>
            <person name="Banfield J.F."/>
        </authorList>
    </citation>
    <scope>NUCLEOTIDE SEQUENCE [LARGE SCALE GENOMIC DNA]</scope>
</reference>
<sequence>MATTPKKTTPKPSKKDSKPTIDDRIKAAVAAGIKDATPLKDAEPAHIAQDPKPEPPAKRFDVRWPYAAAAAAVLLLAVFIYTNPVQKQSDTLAGAPPPVTNVPAPAKAPAAAPVPAKDAAESEKKGNGPYIVTGGLLPNASVQTQAAKQGWHLQQAVPGVGDCAWGATRCENKWVRN</sequence>
<evidence type="ECO:0000256" key="1">
    <source>
        <dbReference type="SAM" id="MobiDB-lite"/>
    </source>
</evidence>
<comment type="caution">
    <text evidence="3">The sequence shown here is derived from an EMBL/GenBank/DDBJ whole genome shotgun (WGS) entry which is preliminary data.</text>
</comment>
<dbReference type="Proteomes" id="UP000177652">
    <property type="component" value="Unassembled WGS sequence"/>
</dbReference>
<dbReference type="EMBL" id="MFLK01000014">
    <property type="protein sequence ID" value="OGG66299.1"/>
    <property type="molecule type" value="Genomic_DNA"/>
</dbReference>
<dbReference type="AlphaFoldDB" id="A0A1F6DXZ8"/>
<keyword evidence="2" id="KW-1133">Transmembrane helix</keyword>
<feature type="compositionally biased region" description="Low complexity" evidence="1">
    <location>
        <begin position="1"/>
        <end position="11"/>
    </location>
</feature>
<dbReference type="STRING" id="1798497.A3D71_03920"/>
<evidence type="ECO:0000313" key="4">
    <source>
        <dbReference type="Proteomes" id="UP000177652"/>
    </source>
</evidence>
<feature type="transmembrane region" description="Helical" evidence="2">
    <location>
        <begin position="64"/>
        <end position="82"/>
    </location>
</feature>
<keyword evidence="2" id="KW-0472">Membrane</keyword>
<feature type="compositionally biased region" description="Basic and acidic residues" evidence="1">
    <location>
        <begin position="37"/>
        <end position="56"/>
    </location>
</feature>